<dbReference type="RefSeq" id="WP_239363155.1">
    <property type="nucleotide sequence ID" value="NZ_JAKREW010000004.1"/>
</dbReference>
<reference evidence="1 2" key="1">
    <citation type="submission" date="2022-02" db="EMBL/GenBank/DDBJ databases">
        <title>Draft genome sequence of Mezorhizobium retamae strain IRAMC:0171 isolated from Retama raetam nodules.</title>
        <authorList>
            <person name="Bengaied R."/>
            <person name="Sbissi I."/>
            <person name="Huber K."/>
            <person name="Ghodbane F."/>
            <person name="Nouioui I."/>
            <person name="Tarhouni M."/>
            <person name="Gtari M."/>
        </authorList>
    </citation>
    <scope>NUCLEOTIDE SEQUENCE [LARGE SCALE GENOMIC DNA]</scope>
    <source>
        <strain evidence="1 2">IRAMC:0171</strain>
    </source>
</reference>
<dbReference type="Pfam" id="PF13975">
    <property type="entry name" value="gag-asp_proteas"/>
    <property type="match status" value="1"/>
</dbReference>
<dbReference type="SUPFAM" id="SSF50630">
    <property type="entry name" value="Acid proteases"/>
    <property type="match status" value="1"/>
</dbReference>
<keyword evidence="2" id="KW-1185">Reference proteome</keyword>
<dbReference type="Proteomes" id="UP001201701">
    <property type="component" value="Unassembled WGS sequence"/>
</dbReference>
<dbReference type="InterPro" id="IPR001969">
    <property type="entry name" value="Aspartic_peptidase_AS"/>
</dbReference>
<dbReference type="InterPro" id="IPR021109">
    <property type="entry name" value="Peptidase_aspartic_dom_sf"/>
</dbReference>
<keyword evidence="1" id="KW-0645">Protease</keyword>
<dbReference type="EC" id="3.4.23.-" evidence="1"/>
<organism evidence="1 2">
    <name type="scientific">Mesorhizobium retamae</name>
    <dbReference type="NCBI Taxonomy" id="2912854"/>
    <lineage>
        <taxon>Bacteria</taxon>
        <taxon>Pseudomonadati</taxon>
        <taxon>Pseudomonadota</taxon>
        <taxon>Alphaproteobacteria</taxon>
        <taxon>Hyphomicrobiales</taxon>
        <taxon>Phyllobacteriaceae</taxon>
        <taxon>Mesorhizobium</taxon>
    </lineage>
</organism>
<dbReference type="InterPro" id="IPR011969">
    <property type="entry name" value="Clan_AA_Asp_peptidase_C"/>
</dbReference>
<sequence>MLRKLVILGIFAGGTAAIPSVFQSNPELLNQLLGRSASEKTTNLRSSPDAVGQASQQPLGRKVLIKADATGHFRSPFKINGRQVDALIDTGATLVALNTSTARRVGLSISPSDFTQQVSTANGPVKVAVVRLSSLQVGKIALENIDAVVIDDKALNTNLIGMSFLSRLGKYAVEDGALLMVQ</sequence>
<dbReference type="PROSITE" id="PS00141">
    <property type="entry name" value="ASP_PROTEASE"/>
    <property type="match status" value="1"/>
</dbReference>
<dbReference type="EMBL" id="JAKREW010000004">
    <property type="protein sequence ID" value="MCG7504840.1"/>
    <property type="molecule type" value="Genomic_DNA"/>
</dbReference>
<gene>
    <name evidence="1" type="ORF">L4923_07365</name>
</gene>
<accession>A0ABS9QBQ7</accession>
<proteinExistence type="predicted"/>
<dbReference type="Gene3D" id="2.40.70.10">
    <property type="entry name" value="Acid Proteases"/>
    <property type="match status" value="1"/>
</dbReference>
<comment type="caution">
    <text evidence="1">The sequence shown here is derived from an EMBL/GenBank/DDBJ whole genome shotgun (WGS) entry which is preliminary data.</text>
</comment>
<name>A0ABS9QBQ7_9HYPH</name>
<dbReference type="InterPro" id="IPR034122">
    <property type="entry name" value="Retropepsin-like_bacterial"/>
</dbReference>
<dbReference type="NCBIfam" id="TIGR02281">
    <property type="entry name" value="clan_AA_DTGA"/>
    <property type="match status" value="1"/>
</dbReference>
<keyword evidence="1" id="KW-0378">Hydrolase</keyword>
<evidence type="ECO:0000313" key="1">
    <source>
        <dbReference type="EMBL" id="MCG7504840.1"/>
    </source>
</evidence>
<evidence type="ECO:0000313" key="2">
    <source>
        <dbReference type="Proteomes" id="UP001201701"/>
    </source>
</evidence>
<protein>
    <submittedName>
        <fullName evidence="1">TIGR02281 family clan AA aspartic protease</fullName>
        <ecNumber evidence="1">3.4.23.-</ecNumber>
    </submittedName>
</protein>
<dbReference type="GO" id="GO:0008233">
    <property type="term" value="F:peptidase activity"/>
    <property type="evidence" value="ECO:0007669"/>
    <property type="project" value="UniProtKB-KW"/>
</dbReference>
<dbReference type="CDD" id="cd05483">
    <property type="entry name" value="retropepsin_like_bacteria"/>
    <property type="match status" value="1"/>
</dbReference>
<dbReference type="GO" id="GO:0006508">
    <property type="term" value="P:proteolysis"/>
    <property type="evidence" value="ECO:0007669"/>
    <property type="project" value="UniProtKB-KW"/>
</dbReference>